<dbReference type="EMBL" id="SOMN01000021">
    <property type="protein sequence ID" value="TFE24994.1"/>
    <property type="molecule type" value="Genomic_DNA"/>
</dbReference>
<sequence>MRIVGIYMAAGQSRRMKVPKLSLELAPGSRLGSIALNEMIGCDRLDSITVVVREKDELNWMPRESPLAGAKNAKLRILPCPRAADGMSYSLREGLQDALSLNPDAILIVLADQPFISSDLLDRLVAAYVAEPDLDFVACAGEAIGKPPALFAPSMFPGLNRLEGDMGARKLLASPDYRGKLVQVASELVFADIDTPFDLKEARCHWIDSRTIGGGGYETNGVGGNAPNLQAIR</sequence>
<dbReference type="SUPFAM" id="SSF53448">
    <property type="entry name" value="Nucleotide-diphospho-sugar transferases"/>
    <property type="match status" value="1"/>
</dbReference>
<name>A0A4Y8LV83_9BACL</name>
<dbReference type="Gene3D" id="3.90.550.10">
    <property type="entry name" value="Spore Coat Polysaccharide Biosynthesis Protein SpsA, Chain A"/>
    <property type="match status" value="1"/>
</dbReference>
<keyword evidence="3" id="KW-1185">Reference proteome</keyword>
<comment type="caution">
    <text evidence="2">The sequence shown here is derived from an EMBL/GenBank/DDBJ whole genome shotgun (WGS) entry which is preliminary data.</text>
</comment>
<feature type="domain" description="MobA-like NTP transferase" evidence="1">
    <location>
        <begin position="5"/>
        <end position="174"/>
    </location>
</feature>
<dbReference type="AlphaFoldDB" id="A0A4Y8LV83"/>
<dbReference type="Proteomes" id="UP000297900">
    <property type="component" value="Unassembled WGS sequence"/>
</dbReference>
<dbReference type="PANTHER" id="PTHR43777:SF1">
    <property type="entry name" value="MOLYBDENUM COFACTOR CYTIDYLYLTRANSFERASE"/>
    <property type="match status" value="1"/>
</dbReference>
<organism evidence="2 3">
    <name type="scientific">Cohnella luojiensis</name>
    <dbReference type="NCBI Taxonomy" id="652876"/>
    <lineage>
        <taxon>Bacteria</taxon>
        <taxon>Bacillati</taxon>
        <taxon>Bacillota</taxon>
        <taxon>Bacilli</taxon>
        <taxon>Bacillales</taxon>
        <taxon>Paenibacillaceae</taxon>
        <taxon>Cohnella</taxon>
    </lineage>
</organism>
<dbReference type="PANTHER" id="PTHR43777">
    <property type="entry name" value="MOLYBDENUM COFACTOR CYTIDYLYLTRANSFERASE"/>
    <property type="match status" value="1"/>
</dbReference>
<gene>
    <name evidence="2" type="ORF">E2980_14655</name>
</gene>
<dbReference type="CDD" id="cd04182">
    <property type="entry name" value="GT_2_like_f"/>
    <property type="match status" value="1"/>
</dbReference>
<dbReference type="InterPro" id="IPR029044">
    <property type="entry name" value="Nucleotide-diphossugar_trans"/>
</dbReference>
<accession>A0A4Y8LV83</accession>
<evidence type="ECO:0000313" key="3">
    <source>
        <dbReference type="Proteomes" id="UP000297900"/>
    </source>
</evidence>
<reference evidence="2 3" key="1">
    <citation type="submission" date="2019-03" db="EMBL/GenBank/DDBJ databases">
        <title>Cohnella endophytica sp. nov., a novel endophytic bacterium isolated from bark of Sonneratia apetala.</title>
        <authorList>
            <person name="Tuo L."/>
        </authorList>
    </citation>
    <scope>NUCLEOTIDE SEQUENCE [LARGE SCALE GENOMIC DNA]</scope>
    <source>
        <strain evidence="2 3">CCTCC AB 208254</strain>
    </source>
</reference>
<evidence type="ECO:0000259" key="1">
    <source>
        <dbReference type="Pfam" id="PF12804"/>
    </source>
</evidence>
<dbReference type="GO" id="GO:0016779">
    <property type="term" value="F:nucleotidyltransferase activity"/>
    <property type="evidence" value="ECO:0007669"/>
    <property type="project" value="UniProtKB-ARBA"/>
</dbReference>
<dbReference type="InterPro" id="IPR025877">
    <property type="entry name" value="MobA-like_NTP_Trfase"/>
</dbReference>
<proteinExistence type="predicted"/>
<dbReference type="Pfam" id="PF12804">
    <property type="entry name" value="NTP_transf_3"/>
    <property type="match status" value="1"/>
</dbReference>
<evidence type="ECO:0000313" key="2">
    <source>
        <dbReference type="EMBL" id="TFE24994.1"/>
    </source>
</evidence>
<protein>
    <recommendedName>
        <fullName evidence="1">MobA-like NTP transferase domain-containing protein</fullName>
    </recommendedName>
</protein>